<feature type="transmembrane region" description="Helical" evidence="1">
    <location>
        <begin position="24"/>
        <end position="42"/>
    </location>
</feature>
<keyword evidence="3" id="KW-1185">Reference proteome</keyword>
<evidence type="ECO:0000313" key="2">
    <source>
        <dbReference type="EMBL" id="TDT46053.1"/>
    </source>
</evidence>
<dbReference type="Proteomes" id="UP000295325">
    <property type="component" value="Unassembled WGS sequence"/>
</dbReference>
<reference evidence="2 3" key="1">
    <citation type="submission" date="2019-03" db="EMBL/GenBank/DDBJ databases">
        <title>Genomic Encyclopedia of Type Strains, Phase IV (KMG-IV): sequencing the most valuable type-strain genomes for metagenomic binning, comparative biology and taxonomic classification.</title>
        <authorList>
            <person name="Goeker M."/>
        </authorList>
    </citation>
    <scope>NUCLEOTIDE SEQUENCE [LARGE SCALE GENOMIC DNA]</scope>
    <source>
        <strain evidence="2 3">DSM 24455</strain>
    </source>
</reference>
<evidence type="ECO:0000256" key="1">
    <source>
        <dbReference type="SAM" id="Phobius"/>
    </source>
</evidence>
<gene>
    <name evidence="2" type="ORF">EDD71_1389</name>
</gene>
<sequence>MFEYIVFAIITFILLHLIFKTAKLVIKLVIVLLLIGFVLYYFRINIFGLF</sequence>
<dbReference type="EMBL" id="SOAZ01000038">
    <property type="protein sequence ID" value="TDT46053.1"/>
    <property type="molecule type" value="Genomic_DNA"/>
</dbReference>
<keyword evidence="1" id="KW-0472">Membrane</keyword>
<name>A0A4V3ES33_9CLOT</name>
<accession>A0A4V3ES33</accession>
<protein>
    <submittedName>
        <fullName evidence="2">Uncharacterized protein</fullName>
    </submittedName>
</protein>
<keyword evidence="1" id="KW-0812">Transmembrane</keyword>
<dbReference type="AlphaFoldDB" id="A0A4V3ES33"/>
<proteinExistence type="predicted"/>
<evidence type="ECO:0000313" key="3">
    <source>
        <dbReference type="Proteomes" id="UP000295325"/>
    </source>
</evidence>
<organism evidence="2 3">
    <name type="scientific">Fonticella tunisiensis</name>
    <dbReference type="NCBI Taxonomy" id="1096341"/>
    <lineage>
        <taxon>Bacteria</taxon>
        <taxon>Bacillati</taxon>
        <taxon>Bacillota</taxon>
        <taxon>Clostridia</taxon>
        <taxon>Eubacteriales</taxon>
        <taxon>Clostridiaceae</taxon>
        <taxon>Fonticella</taxon>
    </lineage>
</organism>
<comment type="caution">
    <text evidence="2">The sequence shown here is derived from an EMBL/GenBank/DDBJ whole genome shotgun (WGS) entry which is preliminary data.</text>
</comment>
<keyword evidence="1" id="KW-1133">Transmembrane helix</keyword>